<accession>A0A0M6YPS5</accession>
<evidence type="ECO:0000313" key="5">
    <source>
        <dbReference type="Proteomes" id="UP000049222"/>
    </source>
</evidence>
<keyword evidence="5" id="KW-1185">Reference proteome</keyword>
<dbReference type="STRING" id="420998.JDO7802_03296"/>
<organism evidence="4 5">
    <name type="scientific">Jannaschia donghaensis</name>
    <dbReference type="NCBI Taxonomy" id="420998"/>
    <lineage>
        <taxon>Bacteria</taxon>
        <taxon>Pseudomonadati</taxon>
        <taxon>Pseudomonadota</taxon>
        <taxon>Alphaproteobacteria</taxon>
        <taxon>Rhodobacterales</taxon>
        <taxon>Roseobacteraceae</taxon>
        <taxon>Jannaschia</taxon>
    </lineage>
</organism>
<feature type="domain" description="HTH tetR-type" evidence="3">
    <location>
        <begin position="10"/>
        <end position="70"/>
    </location>
</feature>
<gene>
    <name evidence="4" type="primary">nemR</name>
    <name evidence="4" type="ORF">JDO7802_03296</name>
</gene>
<dbReference type="AlphaFoldDB" id="A0A0M6YPS5"/>
<evidence type="ECO:0000256" key="2">
    <source>
        <dbReference type="PROSITE-ProRule" id="PRU00335"/>
    </source>
</evidence>
<dbReference type="Pfam" id="PF00440">
    <property type="entry name" value="TetR_N"/>
    <property type="match status" value="1"/>
</dbReference>
<dbReference type="Proteomes" id="UP000049222">
    <property type="component" value="Unassembled WGS sequence"/>
</dbReference>
<dbReference type="OrthoDB" id="9779746at2"/>
<dbReference type="EMBL" id="CXSU01000012">
    <property type="protein sequence ID" value="CTQ51257.1"/>
    <property type="molecule type" value="Genomic_DNA"/>
</dbReference>
<dbReference type="RefSeq" id="WP_055086985.1">
    <property type="nucleotide sequence ID" value="NZ_CXSU01000012.1"/>
</dbReference>
<name>A0A0M6YPS5_9RHOB</name>
<dbReference type="SUPFAM" id="SSF46689">
    <property type="entry name" value="Homeodomain-like"/>
    <property type="match status" value="1"/>
</dbReference>
<dbReference type="PANTHER" id="PTHR30055">
    <property type="entry name" value="HTH-TYPE TRANSCRIPTIONAL REGULATOR RUTR"/>
    <property type="match status" value="1"/>
</dbReference>
<protein>
    <submittedName>
        <fullName evidence="4">HTH-type transcriptional repressor NemR</fullName>
    </submittedName>
</protein>
<sequence>MPRFDEDMPDDRREAIALKALALFLSRGYSGTSMSMVAKAAGIRKASLYHHFASKEALFLAALSADVAASLAQVDHLMKRGDGTPADRFRIALGLFYDAMVRSSIGALTTVISETAQSFPAVAEGFHDNFIARFQTTLVDVYQPCVAAGSHRDLPETTVHDVVFGPLLSIAMSEKMFGQTPHVAAIWSKGRSRSEFVDRMDTLLRSD</sequence>
<evidence type="ECO:0000259" key="3">
    <source>
        <dbReference type="PROSITE" id="PS50977"/>
    </source>
</evidence>
<dbReference type="PANTHER" id="PTHR30055:SF146">
    <property type="entry name" value="HTH-TYPE TRANSCRIPTIONAL DUAL REGULATOR CECR"/>
    <property type="match status" value="1"/>
</dbReference>
<feature type="DNA-binding region" description="H-T-H motif" evidence="2">
    <location>
        <begin position="33"/>
        <end position="52"/>
    </location>
</feature>
<dbReference type="GO" id="GO:0000976">
    <property type="term" value="F:transcription cis-regulatory region binding"/>
    <property type="evidence" value="ECO:0007669"/>
    <property type="project" value="TreeGrafter"/>
</dbReference>
<dbReference type="Gene3D" id="1.10.357.10">
    <property type="entry name" value="Tetracycline Repressor, domain 2"/>
    <property type="match status" value="1"/>
</dbReference>
<proteinExistence type="predicted"/>
<dbReference type="InterPro" id="IPR001647">
    <property type="entry name" value="HTH_TetR"/>
</dbReference>
<reference evidence="4 5" key="1">
    <citation type="submission" date="2015-07" db="EMBL/GenBank/DDBJ databases">
        <authorList>
            <person name="Noorani M."/>
        </authorList>
    </citation>
    <scope>NUCLEOTIDE SEQUENCE [LARGE SCALE GENOMIC DNA]</scope>
    <source>
        <strain evidence="4 5">CECT 7802</strain>
    </source>
</reference>
<evidence type="ECO:0000313" key="4">
    <source>
        <dbReference type="EMBL" id="CTQ51257.1"/>
    </source>
</evidence>
<dbReference type="GO" id="GO:0003700">
    <property type="term" value="F:DNA-binding transcription factor activity"/>
    <property type="evidence" value="ECO:0007669"/>
    <property type="project" value="TreeGrafter"/>
</dbReference>
<dbReference type="InterPro" id="IPR009057">
    <property type="entry name" value="Homeodomain-like_sf"/>
</dbReference>
<dbReference type="PROSITE" id="PS50977">
    <property type="entry name" value="HTH_TETR_2"/>
    <property type="match status" value="1"/>
</dbReference>
<keyword evidence="1 2" id="KW-0238">DNA-binding</keyword>
<evidence type="ECO:0000256" key="1">
    <source>
        <dbReference type="ARBA" id="ARBA00023125"/>
    </source>
</evidence>
<dbReference type="InterPro" id="IPR050109">
    <property type="entry name" value="HTH-type_TetR-like_transc_reg"/>
</dbReference>
<dbReference type="PRINTS" id="PR00455">
    <property type="entry name" value="HTHTETR"/>
</dbReference>